<proteinExistence type="inferred from homology"/>
<dbReference type="Gene3D" id="1.10.418.10">
    <property type="entry name" value="Calponin-like domain"/>
    <property type="match status" value="1"/>
</dbReference>
<feature type="compositionally biased region" description="Low complexity" evidence="7">
    <location>
        <begin position="1501"/>
        <end position="1517"/>
    </location>
</feature>
<evidence type="ECO:0000256" key="4">
    <source>
        <dbReference type="ARBA" id="ARBA00023054"/>
    </source>
</evidence>
<feature type="compositionally biased region" description="Basic and acidic residues" evidence="7">
    <location>
        <begin position="1386"/>
        <end position="1397"/>
    </location>
</feature>
<dbReference type="GO" id="GO:0007165">
    <property type="term" value="P:signal transduction"/>
    <property type="evidence" value="ECO:0007669"/>
    <property type="project" value="UniProtKB-ARBA"/>
</dbReference>
<feature type="region of interest" description="Disordered" evidence="7">
    <location>
        <begin position="472"/>
        <end position="492"/>
    </location>
</feature>
<feature type="compositionally biased region" description="Polar residues" evidence="7">
    <location>
        <begin position="1470"/>
        <end position="1488"/>
    </location>
</feature>
<dbReference type="InterPro" id="IPR001715">
    <property type="entry name" value="CH_dom"/>
</dbReference>
<comment type="subcellular location">
    <subcellularLocation>
        <location evidence="1">Cytoplasm</location>
    </subcellularLocation>
</comment>
<dbReference type="GO" id="GO:0005085">
    <property type="term" value="F:guanyl-nucleotide exchange factor activity"/>
    <property type="evidence" value="ECO:0007669"/>
    <property type="project" value="UniProtKB-KW"/>
</dbReference>
<dbReference type="GO" id="GO:0005737">
    <property type="term" value="C:cytoplasm"/>
    <property type="evidence" value="ECO:0007669"/>
    <property type="project" value="UniProtKB-SubCell"/>
</dbReference>
<feature type="compositionally biased region" description="Basic and acidic residues" evidence="7">
    <location>
        <begin position="555"/>
        <end position="569"/>
    </location>
</feature>
<keyword evidence="4 6" id="KW-0175">Coiled coil</keyword>
<evidence type="ECO:0000256" key="3">
    <source>
        <dbReference type="ARBA" id="ARBA00022658"/>
    </source>
</evidence>
<feature type="region of interest" description="Disordered" evidence="7">
    <location>
        <begin position="1675"/>
        <end position="1775"/>
    </location>
</feature>
<evidence type="ECO:0000256" key="2">
    <source>
        <dbReference type="ARBA" id="ARBA00022490"/>
    </source>
</evidence>
<dbReference type="PROSITE" id="PS50021">
    <property type="entry name" value="CH"/>
    <property type="match status" value="1"/>
</dbReference>
<feature type="region of interest" description="Disordered" evidence="7">
    <location>
        <begin position="1295"/>
        <end position="1402"/>
    </location>
</feature>
<name>A0AAN8KZ20_9TELE</name>
<organism evidence="9 10">
    <name type="scientific">Coregonus suidteri</name>
    <dbReference type="NCBI Taxonomy" id="861788"/>
    <lineage>
        <taxon>Eukaryota</taxon>
        <taxon>Metazoa</taxon>
        <taxon>Chordata</taxon>
        <taxon>Craniata</taxon>
        <taxon>Vertebrata</taxon>
        <taxon>Euteleostomi</taxon>
        <taxon>Actinopterygii</taxon>
        <taxon>Neopterygii</taxon>
        <taxon>Teleostei</taxon>
        <taxon>Protacanthopterygii</taxon>
        <taxon>Salmoniformes</taxon>
        <taxon>Salmonidae</taxon>
        <taxon>Coregoninae</taxon>
        <taxon>Coregonus</taxon>
    </lineage>
</organism>
<evidence type="ECO:0000256" key="1">
    <source>
        <dbReference type="ARBA" id="ARBA00004496"/>
    </source>
</evidence>
<evidence type="ECO:0000256" key="6">
    <source>
        <dbReference type="SAM" id="Coils"/>
    </source>
</evidence>
<comment type="caution">
    <text evidence="9">The sequence shown here is derived from an EMBL/GenBank/DDBJ whole genome shotgun (WGS) entry which is preliminary data.</text>
</comment>
<feature type="region of interest" description="Disordered" evidence="7">
    <location>
        <begin position="205"/>
        <end position="238"/>
    </location>
</feature>
<feature type="compositionally biased region" description="Polar residues" evidence="7">
    <location>
        <begin position="1683"/>
        <end position="1708"/>
    </location>
</feature>
<dbReference type="InterPro" id="IPR036872">
    <property type="entry name" value="CH_dom_sf"/>
</dbReference>
<feature type="region of interest" description="Disordered" evidence="7">
    <location>
        <begin position="555"/>
        <end position="578"/>
    </location>
</feature>
<feature type="compositionally biased region" description="Polar residues" evidence="7">
    <location>
        <begin position="227"/>
        <end position="236"/>
    </location>
</feature>
<feature type="coiled-coil region" evidence="6">
    <location>
        <begin position="1079"/>
        <end position="1274"/>
    </location>
</feature>
<evidence type="ECO:0000313" key="9">
    <source>
        <dbReference type="EMBL" id="KAK6300598.1"/>
    </source>
</evidence>
<keyword evidence="3" id="KW-0344">Guanine-nucleotide releasing factor</keyword>
<feature type="region of interest" description="Disordered" evidence="7">
    <location>
        <begin position="601"/>
        <end position="640"/>
    </location>
</feature>
<dbReference type="SUPFAM" id="SSF116907">
    <property type="entry name" value="Hook domain"/>
    <property type="match status" value="1"/>
</dbReference>
<dbReference type="GO" id="GO:0031122">
    <property type="term" value="P:cytoplasmic microtubule organization"/>
    <property type="evidence" value="ECO:0007669"/>
    <property type="project" value="TreeGrafter"/>
</dbReference>
<dbReference type="Pfam" id="PF19047">
    <property type="entry name" value="HOOK_N"/>
    <property type="match status" value="1"/>
</dbReference>
<protein>
    <recommendedName>
        <fullName evidence="8">Calponin-homology (CH) domain-containing protein</fullName>
    </recommendedName>
</protein>
<dbReference type="PANTHER" id="PTHR18947:SF30">
    <property type="entry name" value="GIRDIN"/>
    <property type="match status" value="1"/>
</dbReference>
<keyword evidence="10" id="KW-1185">Reference proteome</keyword>
<feature type="compositionally biased region" description="Low complexity" evidence="7">
    <location>
        <begin position="1340"/>
        <end position="1360"/>
    </location>
</feature>
<dbReference type="GO" id="GO:0005813">
    <property type="term" value="C:centrosome"/>
    <property type="evidence" value="ECO:0007669"/>
    <property type="project" value="TreeGrafter"/>
</dbReference>
<evidence type="ECO:0000259" key="8">
    <source>
        <dbReference type="PROSITE" id="PS50021"/>
    </source>
</evidence>
<evidence type="ECO:0000256" key="7">
    <source>
        <dbReference type="SAM" id="MobiDB-lite"/>
    </source>
</evidence>
<gene>
    <name evidence="9" type="ORF">J4Q44_G00286960</name>
</gene>
<evidence type="ECO:0000256" key="5">
    <source>
        <dbReference type="ARBA" id="ARBA00061299"/>
    </source>
</evidence>
<feature type="compositionally biased region" description="Polar residues" evidence="7">
    <location>
        <begin position="1561"/>
        <end position="1575"/>
    </location>
</feature>
<feature type="compositionally biased region" description="Basic and acidic residues" evidence="7">
    <location>
        <begin position="1298"/>
        <end position="1313"/>
    </location>
</feature>
<feature type="region of interest" description="Disordered" evidence="7">
    <location>
        <begin position="899"/>
        <end position="923"/>
    </location>
</feature>
<dbReference type="GO" id="GO:0008017">
    <property type="term" value="F:microtubule binding"/>
    <property type="evidence" value="ECO:0007669"/>
    <property type="project" value="TreeGrafter"/>
</dbReference>
<evidence type="ECO:0000313" key="10">
    <source>
        <dbReference type="Proteomes" id="UP001356427"/>
    </source>
</evidence>
<dbReference type="FunFam" id="1.10.418.10:FF:000035">
    <property type="entry name" value="girdin isoform X1"/>
    <property type="match status" value="1"/>
</dbReference>
<dbReference type="EMBL" id="JAGTTL010000027">
    <property type="protein sequence ID" value="KAK6300598.1"/>
    <property type="molecule type" value="Genomic_DNA"/>
</dbReference>
<dbReference type="Proteomes" id="UP001356427">
    <property type="component" value="Unassembled WGS sequence"/>
</dbReference>
<comment type="similarity">
    <text evidence="5">Belongs to the CCDC88 family.</text>
</comment>
<dbReference type="PANTHER" id="PTHR18947">
    <property type="entry name" value="HOOK PROTEINS"/>
    <property type="match status" value="1"/>
</dbReference>
<feature type="region of interest" description="Disordered" evidence="7">
    <location>
        <begin position="1449"/>
        <end position="1642"/>
    </location>
</feature>
<feature type="domain" description="Calponin-homology (CH)" evidence="8">
    <location>
        <begin position="12"/>
        <end position="128"/>
    </location>
</feature>
<accession>A0AAN8KZ20</accession>
<dbReference type="GO" id="GO:0030705">
    <property type="term" value="P:cytoskeleton-dependent intracellular transport"/>
    <property type="evidence" value="ECO:0007669"/>
    <property type="project" value="InterPro"/>
</dbReference>
<feature type="coiled-coil region" evidence="6">
    <location>
        <begin position="379"/>
        <end position="413"/>
    </location>
</feature>
<feature type="compositionally biased region" description="Low complexity" evidence="7">
    <location>
        <begin position="622"/>
        <end position="635"/>
    </location>
</feature>
<dbReference type="GO" id="GO:0051959">
    <property type="term" value="F:dynein light intermediate chain binding"/>
    <property type="evidence" value="ECO:0007669"/>
    <property type="project" value="TreeGrafter"/>
</dbReference>
<reference evidence="9 10" key="1">
    <citation type="submission" date="2021-04" db="EMBL/GenBank/DDBJ databases">
        <authorList>
            <person name="De Guttry C."/>
            <person name="Zahm M."/>
            <person name="Klopp C."/>
            <person name="Cabau C."/>
            <person name="Louis A."/>
            <person name="Berthelot C."/>
            <person name="Parey E."/>
            <person name="Roest Crollius H."/>
            <person name="Montfort J."/>
            <person name="Robinson-Rechavi M."/>
            <person name="Bucao C."/>
            <person name="Bouchez O."/>
            <person name="Gislard M."/>
            <person name="Lluch J."/>
            <person name="Milhes M."/>
            <person name="Lampietro C."/>
            <person name="Lopez Roques C."/>
            <person name="Donnadieu C."/>
            <person name="Braasch I."/>
            <person name="Desvignes T."/>
            <person name="Postlethwait J."/>
            <person name="Bobe J."/>
            <person name="Wedekind C."/>
            <person name="Guiguen Y."/>
        </authorList>
    </citation>
    <scope>NUCLEOTIDE SEQUENCE [LARGE SCALE GENOMIC DNA]</scope>
    <source>
        <strain evidence="9">Cs_M1</strain>
        <tissue evidence="9">Blood</tissue>
    </source>
</reference>
<dbReference type="InterPro" id="IPR043936">
    <property type="entry name" value="HOOK_N"/>
</dbReference>
<feature type="compositionally biased region" description="Polar residues" evidence="7">
    <location>
        <begin position="601"/>
        <end position="614"/>
    </location>
</feature>
<feature type="compositionally biased region" description="Polar residues" evidence="7">
    <location>
        <begin position="1727"/>
        <end position="1745"/>
    </location>
</feature>
<feature type="compositionally biased region" description="Polar residues" evidence="7">
    <location>
        <begin position="1518"/>
        <end position="1551"/>
    </location>
</feature>
<sequence length="1870" mass="212039">MESEVFMPHLEQFMLSPLVIWVKTFGQNDGNMTLDYSELLDGVVMNKIMVQINPKATLESVNKVNNDPSQRILNLTVLIRQIKTYYLETLRQLIMMPLPNVLVLGKTPHCEQSLEEMKKLLLLLLGCAVQCDKKEEYIERIQTLDFDTKAAIAAHIQEVTHSQDSVLDLHWLEASELCAEDLETLFRRLVDQRDTQLETILELMQERESTPSPSPPSAQSPSDCPSMQQQAASHQHLSVELADAKAKIRRLRQELEEKSEQVLDCRQELENMEAEFKRIQQENSVLQAEARSARTYRDELDALRERAIRADKLESEVGRYREKLHNMEFYKAKVEELKEDNSVLLETKGVLQQQLAGWRARSDKLHQLEKHNLLLNTRVHVMEQEKEVDRRRMEELQEENLALELAQRRSMEESQHLGWELEQLSRSPDNSQGQKSLSEEVVDGTRSRLLRLERENHSLLRTIEDLRADRSLGPQRNHNHEHTQWDSQRPTNTAEVVREYLGSLDNTSWEQSELVIKEDCDIDIDTSHHMDPKCNGVSGDLEGEIDRLERESETLKEKMDLQKQEKGQLEDGESCDLSDPMADLEAVAKDNTHNLLQLSASVSLTRDSSPCSKNKSPRRENSSTGLQTRSSSSSTKHTERLEAKCRALDTENQRLQAALDNTGRKLQRLEAEVHELEAENQSLQAGLEELRISSRRMEQLEQEKQTLEQEASGLERDKRRLEKENRRLRQQAEIQDSTLDGSNLRVASLERENREMGKEVERLKEVEERVKGLERDNRELAKQGAINQRALVTLREELVSDKLKTQQRENELERLAHELEMRVLNQDTSPQSDEETPDNSRFKMLESELESSLKRSLQIKEDKMAAVEARLQESSTLNQQLRQELKTVRLNYEALLQREEEEHAARSPTPQRESDMAVSEWQRESQEATRELLRVKDRLIEVERNNATLQAERQALQAQLRQLETQSDGLQAQILALQRQTASLQENNTALQTHNANLQVEKSTLNSQSASLLAQNAQLQRQQSSTEGDKEVAMREREELRGVHDQLLRDHERLAALHERQAIEYEALMGKHGCLKNVHRTLELEHRTLEDRYKTLLQQKATLEGLEKALREEENKMAVEKEQHRTTASECRQLRDEKEWLNKTYRQLLKDQEELQADHKNMKTLLNSTKLEQTKQESNFNKLREQYQQLDITNTKLTNQCELLSQLKGNLKEENRHLLDQIQTLMLQNRTLLEQTMESKDLFHVEQRQHIDKLNELRRQKEKLEEKIMDQYKFYDPSPPRRRGNWIALKMRKLMKPKSRERCGPASSSDHHRSLSPTRSGSFEALPPTSPSASCCQDNGSFVGSDGSGGSTTSPRRSSTLNDLDKLDDLVYPSTLSEDPEQLEGSEVKNDRSRKESMTSSMSDSILSIINHQHQPTTTPLVYLPTATAAATDSTELCLTDKDSNDSAVAAGFDDGDELQNHGLNGVPSRAQSQSSGEFSLSQDNEPWSNGSSPVQPPPSSRRSSSSCLPPSDTSTPRHTQQNPSPNTHTQENPSPNTHTQQRSTSLTHTSSNKHKERVGVNNSSPIAIATTQGSVPCRGREVGSTQDPWPRRSVLRRCASGSRAPQRPSDGNVPKTAQGQVAVLPRSGSGLNKAPETTTTRASAMSPITVLCVQGKSSSISGCLNCFSSPLGKEARLRGPRSPTSLPRASSVISTAEGSSRRSSVNSDCRVMVKTDPLPIMESDGSLIQETDTVNPYQNKQNNPEEPDTANQPPPPSKPPRDPAIATDRPKSTCQESLFGGSPFNLDSVFSDTIFSESVVTTTTSNNSNNNDKNQTFLCLNKDLVRNVSCPPPRQESTNGTALGHMENVQSQNGGHEDCESDTVEITQC</sequence>
<keyword evidence="2" id="KW-0963">Cytoplasm</keyword>